<dbReference type="EMBL" id="UAVW01000001">
    <property type="protein sequence ID" value="SQB04618.1"/>
    <property type="molecule type" value="Genomic_DNA"/>
</dbReference>
<gene>
    <name evidence="1" type="ORF">ERS852480_02478</name>
    <name evidence="2" type="ORF">NCTC11224_01036</name>
</gene>
<reference evidence="1 3" key="1">
    <citation type="submission" date="2015-09" db="EMBL/GenBank/DDBJ databases">
        <authorList>
            <consortium name="Pathogen Informatics"/>
        </authorList>
    </citation>
    <scope>NUCLEOTIDE SEQUENCE [LARGE SCALE GENOMIC DNA]</scope>
    <source>
        <strain evidence="1 3">2789STDY5834865</strain>
    </source>
</reference>
<dbReference type="EMBL" id="CZAB01000020">
    <property type="protein sequence ID" value="CUP03715.1"/>
    <property type="molecule type" value="Genomic_DNA"/>
</dbReference>
<evidence type="ECO:0000313" key="1">
    <source>
        <dbReference type="EMBL" id="CUP03715.1"/>
    </source>
</evidence>
<proteinExistence type="predicted"/>
<dbReference type="Proteomes" id="UP000251853">
    <property type="component" value="Unassembled WGS sequence"/>
</dbReference>
<dbReference type="Proteomes" id="UP000095512">
    <property type="component" value="Unassembled WGS sequence"/>
</dbReference>
<evidence type="ECO:0000313" key="3">
    <source>
        <dbReference type="Proteomes" id="UP000095512"/>
    </source>
</evidence>
<dbReference type="AlphaFoldDB" id="A0A174K2P7"/>
<accession>A0A174K2P7</accession>
<organism evidence="1 3">
    <name type="scientific">Enterocloster clostridioformis</name>
    <dbReference type="NCBI Taxonomy" id="1531"/>
    <lineage>
        <taxon>Bacteria</taxon>
        <taxon>Bacillati</taxon>
        <taxon>Bacillota</taxon>
        <taxon>Clostridia</taxon>
        <taxon>Lachnospirales</taxon>
        <taxon>Lachnospiraceae</taxon>
        <taxon>Enterocloster</taxon>
    </lineage>
</organism>
<protein>
    <recommendedName>
        <fullName evidence="5">GGDEF domain-containing protein</fullName>
    </recommendedName>
</protein>
<sequence length="33" mass="3724">MEPCTYSIVLLNVRGFKIVNEQFGIRSGNHTLS</sequence>
<keyword evidence="4" id="KW-1185">Reference proteome</keyword>
<reference evidence="2 4" key="2">
    <citation type="submission" date="2018-06" db="EMBL/GenBank/DDBJ databases">
        <authorList>
            <consortium name="Pathogen Informatics"/>
            <person name="Doyle S."/>
        </authorList>
    </citation>
    <scope>NUCLEOTIDE SEQUENCE [LARGE SCALE GENOMIC DNA]</scope>
    <source>
        <strain evidence="2 4">NCTC11224</strain>
    </source>
</reference>
<evidence type="ECO:0000313" key="2">
    <source>
        <dbReference type="EMBL" id="SQB04618.1"/>
    </source>
</evidence>
<evidence type="ECO:0000313" key="4">
    <source>
        <dbReference type="Proteomes" id="UP000251853"/>
    </source>
</evidence>
<evidence type="ECO:0008006" key="5">
    <source>
        <dbReference type="Google" id="ProtNLM"/>
    </source>
</evidence>
<name>A0A174K2P7_9FIRM</name>